<evidence type="ECO:0000313" key="1">
    <source>
        <dbReference type="EMBL" id="ABK25303.1"/>
    </source>
</evidence>
<accession>A9NXE2</accession>
<sequence length="39" mass="4680">MKMHTIWGKQTVPSLRKLVLYQRNRNVLLKLIIKSMEVI</sequence>
<protein>
    <submittedName>
        <fullName evidence="1">Uncharacterized protein</fullName>
    </submittedName>
</protein>
<dbReference type="EMBL" id="EF086011">
    <property type="protein sequence ID" value="ABK25303.1"/>
    <property type="molecule type" value="mRNA"/>
</dbReference>
<organism evidence="1">
    <name type="scientific">Picea sitchensis</name>
    <name type="common">Sitka spruce</name>
    <name type="synonym">Pinus sitchensis</name>
    <dbReference type="NCBI Taxonomy" id="3332"/>
    <lineage>
        <taxon>Eukaryota</taxon>
        <taxon>Viridiplantae</taxon>
        <taxon>Streptophyta</taxon>
        <taxon>Embryophyta</taxon>
        <taxon>Tracheophyta</taxon>
        <taxon>Spermatophyta</taxon>
        <taxon>Pinopsida</taxon>
        <taxon>Pinidae</taxon>
        <taxon>Conifers I</taxon>
        <taxon>Pinales</taxon>
        <taxon>Pinaceae</taxon>
        <taxon>Picea</taxon>
    </lineage>
</organism>
<proteinExistence type="evidence at transcript level"/>
<name>A9NXE2_PICSI</name>
<dbReference type="AlphaFoldDB" id="A9NXE2"/>
<reference evidence="1" key="1">
    <citation type="journal article" date="2008" name="BMC Genomics">
        <title>A conifer genomics resource of 200,000 spruce (Picea spp.) ESTs and 6,464 high-quality, sequence-finished full-length cDNAs for Sitka spruce (Picea sitchensis).</title>
        <authorList>
            <person name="Ralph S.G."/>
            <person name="Chun H.J."/>
            <person name="Kolosova N."/>
            <person name="Cooper D."/>
            <person name="Oddy C."/>
            <person name="Ritland C.E."/>
            <person name="Kirkpatrick R."/>
            <person name="Moore R."/>
            <person name="Barber S."/>
            <person name="Holt R.A."/>
            <person name="Jones S.J."/>
            <person name="Marra M.A."/>
            <person name="Douglas C.J."/>
            <person name="Ritland K."/>
            <person name="Bohlmann J."/>
        </authorList>
    </citation>
    <scope>NUCLEOTIDE SEQUENCE</scope>
    <source>
        <tissue evidence="1">Green portion of the leader tissue</tissue>
    </source>
</reference>